<keyword evidence="3" id="KW-0812">Transmembrane</keyword>
<gene>
    <name evidence="11" type="ORF">GEV33_008095</name>
</gene>
<keyword evidence="4" id="KW-0378">Hydrolase</keyword>
<dbReference type="Pfam" id="PF16025">
    <property type="entry name" value="CaM_bind"/>
    <property type="match status" value="1"/>
</dbReference>
<evidence type="ECO:0000256" key="8">
    <source>
        <dbReference type="ARBA" id="ARBA00023136"/>
    </source>
</evidence>
<feature type="compositionally biased region" description="Polar residues" evidence="9">
    <location>
        <begin position="1709"/>
        <end position="1720"/>
    </location>
</feature>
<organism evidence="11 12">
    <name type="scientific">Tenebrio molitor</name>
    <name type="common">Yellow mealworm beetle</name>
    <dbReference type="NCBI Taxonomy" id="7067"/>
    <lineage>
        <taxon>Eukaryota</taxon>
        <taxon>Metazoa</taxon>
        <taxon>Ecdysozoa</taxon>
        <taxon>Arthropoda</taxon>
        <taxon>Hexapoda</taxon>
        <taxon>Insecta</taxon>
        <taxon>Pterygota</taxon>
        <taxon>Neoptera</taxon>
        <taxon>Endopterygota</taxon>
        <taxon>Coleoptera</taxon>
        <taxon>Polyphaga</taxon>
        <taxon>Cucujiformia</taxon>
        <taxon>Tenebrionidae</taxon>
        <taxon>Tenebrio</taxon>
    </lineage>
</organism>
<comment type="similarity">
    <text evidence="2">Belongs to the glycosyl hydrolase 99 family.</text>
</comment>
<feature type="region of interest" description="Disordered" evidence="9">
    <location>
        <begin position="1701"/>
        <end position="1729"/>
    </location>
</feature>
<keyword evidence="5" id="KW-0735">Signal-anchor</keyword>
<dbReference type="EMBL" id="JABDTM020024010">
    <property type="protein sequence ID" value="KAH0814703.1"/>
    <property type="molecule type" value="Genomic_DNA"/>
</dbReference>
<dbReference type="InterPro" id="IPR026071">
    <property type="entry name" value="Glyco_Hydrolase_99"/>
</dbReference>
<dbReference type="GO" id="GO:0004559">
    <property type="term" value="F:alpha-mannosidase activity"/>
    <property type="evidence" value="ECO:0007669"/>
    <property type="project" value="TreeGrafter"/>
</dbReference>
<keyword evidence="10" id="KW-0732">Signal</keyword>
<reference evidence="11" key="2">
    <citation type="submission" date="2021-08" db="EMBL/GenBank/DDBJ databases">
        <authorList>
            <person name="Eriksson T."/>
        </authorList>
    </citation>
    <scope>NUCLEOTIDE SEQUENCE</scope>
    <source>
        <strain evidence="11">Stoneville</strain>
        <tissue evidence="11">Whole head</tissue>
    </source>
</reference>
<comment type="subcellular location">
    <subcellularLocation>
        <location evidence="1">Golgi apparatus membrane</location>
        <topology evidence="1">Single-pass type II membrane protein</topology>
    </subcellularLocation>
</comment>
<accession>A0A8J6LCI8</accession>
<dbReference type="PANTHER" id="PTHR13572">
    <property type="entry name" value="ENDO-ALPHA-1,2-MANNOSIDASE"/>
    <property type="match status" value="1"/>
</dbReference>
<comment type="caution">
    <text evidence="11">The sequence shown here is derived from an EMBL/GenBank/DDBJ whole genome shotgun (WGS) entry which is preliminary data.</text>
</comment>
<sequence length="1729" mass="196496">MKATVLTLLVLQCGVAIRGAQIFAHMMPWFETKDSNNGQWGIHWTMANRNPDNVVDGKQDIASFYHPEIGAYASGDPTVIDWQLGVMKTSGIAGIFLDWPGTTEYADYPKNKQNCEAIIDGTSRAGLQFAIVYEDNNLNLAGVPDQIAQGTADMQYLQSNYFNKGNYVQLDGAPLLLDFGPQALTDGGQWDQIFSPLDPKPTFLTLWYQHQQGGQFNKGEFAWIYQDFMDGLQNWYANVDLPTKIGVAYPGFNSFYEQGGWPGPGFTIEFGTNTFQQTIDLAVANTDVVQVATWNDYGEGTIIEPTEEYGNQFVDIVRSKSGTKYTKEDTEEVTNIFFLRKQHANNATMLDHLHQRYHTLMHNTRRQASAAKQAEYLKSDSARILNNIFRVRGEMEQIIPDIIERSVQSVVLLVAIFLAGCVLLVGGYPNPEVFVHMMPWFETKETNNGTWGQHWTMVNDNPDNVTDGKQDIASFYHPEIGAYASGDPDVIDWQLGVMKAAGITGVFIDWPGTTEAYDYPKNKENCEAIIEGTERNGLKFAIVYEDNNLDLAAVPDKIGQAQADMEYLQTNYFSKENYVFVDDTPLLMDFGPQVLKREQWDEVFEPLDPKPSFLTLWNQHQEGGQYCNGEFAWVWVDFIDGLDRWYVTQRVPIKVGTAYPGFQPFYTNGGWPGPGYFIDYGVETFQQTWNLALEYTEMIQICTWNDYGEGTIIEPTLEYGTAFVDIIQEATKSPYTHQDFEELTKIFHLRKQHANNVRMLETLPLSSILLLYALPTHGVEVFVHMMPWFETKETNNGTWGQHWTMANRNPDNIVDGVPEIASFYHPEIGPYASSDPDVIDWQMGIMKAAGISGIFLDWPGTTDAFDYPKNKENAEAIIEGTKRNGLKFVVVYEDNNLNLASVPDKIAQGVADMEYLKSNYFAEDNYYRVKDAPLLLDFGPQALHDNEWDQVLEPLEPGTTFVSLWNQGQQAGSFVEGEFAWVWADYVDSLIVWYANRNVSVKIGVAYPGFHAFYGEGGWPGPMFYIEYGVETFTRTWEMALNNTEIIQICTWNDYGEGTVIEPTLEYGTQFVDIIQQSTGSQYTPEDFEELTNIYFMKKKHVDNPSMLDRLRRQHHAIVVPILIVLFYWFLCTSSLEVYVHMMPWFETKDTNNGTWGQHWTMANDNPDNIIDGKQDIASFYHPKIGPYASGDPDVIDWQLGVMKAAGISGVFIDWPGTTEAYDYPKNKENCEAIIEGTERAGLKFAIVYEDNNLRLASVPDVTGQAVADMEYVQNNYFTKDNYVMVNGAPLLMDFGPQVVLWEQWDDVLAPLDPKPTFLTLWNQHQQGGTYCQGEFAWVWVDFMQGLERWYTTQDVPVKIGVAYPGFQPFYTNGGWPGPGYFIDYGPETFQQTWDMALQYTDIIQICTWNDYGEGTIIEPTEEYDTTFVDIIAQATGSKYTHDDIEEITDLYFLRKQHAHNARPYVSCIKIGGTPIIPPLITTKTREECLRYKVKAIELEKKKERDRLFKKYVDDLEKLKSQTKDLSGHTTLENQLTFTEENSSSHVPYDTYKKLQNLTSETIDVSEYREEGVKLIQKMCEPDQRSTPPKLIRSNSYTLDSPSPILLAHLEKEAQKCVEMDDSESRSSSPVTIIDSEVEPPMQVIDTDVSVQRVTVSTPIKASPVEPQLLDILDRLPESHAKNIIEILSKQQEEHKALADRFADDDTPMSVSISSQSLTGRWTGGEPRA</sequence>
<reference evidence="11" key="1">
    <citation type="journal article" date="2020" name="J Insects Food Feed">
        <title>The yellow mealworm (Tenebrio molitor) genome: a resource for the emerging insects as food and feed industry.</title>
        <authorList>
            <person name="Eriksson T."/>
            <person name="Andere A."/>
            <person name="Kelstrup H."/>
            <person name="Emery V."/>
            <person name="Picard C."/>
        </authorList>
    </citation>
    <scope>NUCLEOTIDE SEQUENCE</scope>
    <source>
        <strain evidence="11">Stoneville</strain>
        <tissue evidence="11">Whole head</tissue>
    </source>
</reference>
<feature type="signal peptide" evidence="10">
    <location>
        <begin position="1"/>
        <end position="19"/>
    </location>
</feature>
<evidence type="ECO:0000256" key="2">
    <source>
        <dbReference type="ARBA" id="ARBA00009559"/>
    </source>
</evidence>
<evidence type="ECO:0000256" key="4">
    <source>
        <dbReference type="ARBA" id="ARBA00022801"/>
    </source>
</evidence>
<name>A0A8J6LCI8_TENMO</name>
<keyword evidence="6" id="KW-1133">Transmembrane helix</keyword>
<evidence type="ECO:0000256" key="3">
    <source>
        <dbReference type="ARBA" id="ARBA00022692"/>
    </source>
</evidence>
<evidence type="ECO:0000256" key="6">
    <source>
        <dbReference type="ARBA" id="ARBA00022989"/>
    </source>
</evidence>
<keyword evidence="12" id="KW-1185">Reference proteome</keyword>
<evidence type="ECO:0000256" key="1">
    <source>
        <dbReference type="ARBA" id="ARBA00004323"/>
    </source>
</evidence>
<dbReference type="Proteomes" id="UP000719412">
    <property type="component" value="Unassembled WGS sequence"/>
</dbReference>
<evidence type="ECO:0000313" key="11">
    <source>
        <dbReference type="EMBL" id="KAH0814703.1"/>
    </source>
</evidence>
<proteinExistence type="inferred from homology"/>
<evidence type="ECO:0000256" key="5">
    <source>
        <dbReference type="ARBA" id="ARBA00022968"/>
    </source>
</evidence>
<dbReference type="GO" id="GO:0000139">
    <property type="term" value="C:Golgi membrane"/>
    <property type="evidence" value="ECO:0007669"/>
    <property type="project" value="UniProtKB-SubCell"/>
</dbReference>
<dbReference type="CDD" id="cd11575">
    <property type="entry name" value="GH99_GH71_like_3"/>
    <property type="match status" value="2"/>
</dbReference>
<protein>
    <submittedName>
        <fullName evidence="11">Uncharacterized protein</fullName>
    </submittedName>
</protein>
<evidence type="ECO:0000313" key="12">
    <source>
        <dbReference type="Proteomes" id="UP000719412"/>
    </source>
</evidence>
<keyword evidence="8" id="KW-0472">Membrane</keyword>
<dbReference type="PANTHER" id="PTHR13572:SF4">
    <property type="entry name" value="RE57134P"/>
    <property type="match status" value="1"/>
</dbReference>
<keyword evidence="7" id="KW-0333">Golgi apparatus</keyword>
<evidence type="ECO:0000256" key="7">
    <source>
        <dbReference type="ARBA" id="ARBA00023034"/>
    </source>
</evidence>
<evidence type="ECO:0000256" key="9">
    <source>
        <dbReference type="SAM" id="MobiDB-lite"/>
    </source>
</evidence>
<evidence type="ECO:0000256" key="10">
    <source>
        <dbReference type="SAM" id="SignalP"/>
    </source>
</evidence>
<dbReference type="Gene3D" id="3.20.20.80">
    <property type="entry name" value="Glycosidases"/>
    <property type="match status" value="4"/>
</dbReference>
<feature type="chain" id="PRO_5035174763" evidence="10">
    <location>
        <begin position="20"/>
        <end position="1729"/>
    </location>
</feature>